<keyword evidence="2" id="KW-0012">Acyltransferase</keyword>
<dbReference type="InterPro" id="IPR000182">
    <property type="entry name" value="GNAT_dom"/>
</dbReference>
<sequence length="196" mass="21219">MTNRSNSHGVTPMGETTGPIKGTARYRTANVHDVDALVQLINSAYRPTAAAAGWTHEAALVDGPRIVSSQLVDTLHAPNSVLLIADVNEQIAGCVEVRKDGNVAYIGTLAVSPSVQDRGLGKALLNEAEQFACRRWQIGKAVMVVLSARSELIDFYLRRGYTRTGERTSYPFDAGVGTPRDHTLTIETLTKDIARD</sequence>
<dbReference type="Pfam" id="PF13673">
    <property type="entry name" value="Acetyltransf_10"/>
    <property type="match status" value="1"/>
</dbReference>
<dbReference type="AlphaFoldDB" id="A0AAQ0JHH2"/>
<dbReference type="RefSeq" id="WP_111941883.1">
    <property type="nucleotide sequence ID" value="NZ_QLUZ01000019.1"/>
</dbReference>
<reference evidence="5 6" key="1">
    <citation type="submission" date="2018-06" db="EMBL/GenBank/DDBJ databases">
        <title>Towards the identification of Burkholderia cepacia strain which caused fatal septicemia.</title>
        <authorList>
            <person name="Bui L.A.T."/>
            <person name="Zakharova I.B."/>
            <person name="Shpak I.M."/>
            <person name="Teteryatnikova N."/>
            <person name="Ustinov D.V."/>
            <person name="Kuzyutina Y.A."/>
            <person name="Nguyen H.N."/>
            <person name="Antonov A.S."/>
            <person name="Avdyusheva E.F."/>
            <person name="Victorov D.V."/>
        </authorList>
    </citation>
    <scope>NUCLEOTIDE SEQUENCE [LARGE SCALE GENOMIC DNA]</scope>
    <source>
        <strain evidence="5 6">PT02</strain>
    </source>
</reference>
<dbReference type="EMBL" id="QLUZ01000019">
    <property type="protein sequence ID" value="RAQ04314.1"/>
    <property type="molecule type" value="Genomic_DNA"/>
</dbReference>
<dbReference type="PANTHER" id="PTHR43877">
    <property type="entry name" value="AMINOALKYLPHOSPHONATE N-ACETYLTRANSFERASE-RELATED-RELATED"/>
    <property type="match status" value="1"/>
</dbReference>
<organism evidence="5 6">
    <name type="scientific">Burkholderia cepacia</name>
    <name type="common">Pseudomonas cepacia</name>
    <dbReference type="NCBI Taxonomy" id="292"/>
    <lineage>
        <taxon>Bacteria</taxon>
        <taxon>Pseudomonadati</taxon>
        <taxon>Pseudomonadota</taxon>
        <taxon>Betaproteobacteria</taxon>
        <taxon>Burkholderiales</taxon>
        <taxon>Burkholderiaceae</taxon>
        <taxon>Burkholderia</taxon>
        <taxon>Burkholderia cepacia complex</taxon>
    </lineage>
</organism>
<dbReference type="Proteomes" id="UP000248899">
    <property type="component" value="Unassembled WGS sequence"/>
</dbReference>
<dbReference type="CDD" id="cd04301">
    <property type="entry name" value="NAT_SF"/>
    <property type="match status" value="1"/>
</dbReference>
<dbReference type="SUPFAM" id="SSF55729">
    <property type="entry name" value="Acyl-CoA N-acyltransferases (Nat)"/>
    <property type="match status" value="1"/>
</dbReference>
<comment type="caution">
    <text evidence="5">The sequence shown here is derived from an EMBL/GenBank/DDBJ whole genome shotgun (WGS) entry which is preliminary data.</text>
</comment>
<evidence type="ECO:0000256" key="3">
    <source>
        <dbReference type="SAM" id="MobiDB-lite"/>
    </source>
</evidence>
<accession>A0AAQ0JHH2</accession>
<gene>
    <name evidence="5" type="ORF">DPR02_27100</name>
</gene>
<evidence type="ECO:0000259" key="4">
    <source>
        <dbReference type="PROSITE" id="PS51186"/>
    </source>
</evidence>
<evidence type="ECO:0000313" key="6">
    <source>
        <dbReference type="Proteomes" id="UP000248899"/>
    </source>
</evidence>
<dbReference type="PANTHER" id="PTHR43877:SF2">
    <property type="entry name" value="AMINOALKYLPHOSPHONATE N-ACETYLTRANSFERASE-RELATED"/>
    <property type="match status" value="1"/>
</dbReference>
<dbReference type="InterPro" id="IPR016181">
    <property type="entry name" value="Acyl_CoA_acyltransferase"/>
</dbReference>
<evidence type="ECO:0000256" key="1">
    <source>
        <dbReference type="ARBA" id="ARBA00022679"/>
    </source>
</evidence>
<name>A0AAQ0JHH2_BURCE</name>
<proteinExistence type="predicted"/>
<dbReference type="InterPro" id="IPR050832">
    <property type="entry name" value="Bact_Acetyltransf"/>
</dbReference>
<feature type="domain" description="N-acetyltransferase" evidence="4">
    <location>
        <begin position="24"/>
        <end position="185"/>
    </location>
</feature>
<protein>
    <submittedName>
        <fullName evidence="5">GNAT family N-acetyltransferase</fullName>
    </submittedName>
</protein>
<dbReference type="Gene3D" id="3.40.630.30">
    <property type="match status" value="1"/>
</dbReference>
<keyword evidence="1" id="KW-0808">Transferase</keyword>
<dbReference type="PROSITE" id="PS51186">
    <property type="entry name" value="GNAT"/>
    <property type="match status" value="1"/>
</dbReference>
<evidence type="ECO:0000313" key="5">
    <source>
        <dbReference type="EMBL" id="RAQ04314.1"/>
    </source>
</evidence>
<feature type="region of interest" description="Disordered" evidence="3">
    <location>
        <begin position="1"/>
        <end position="20"/>
    </location>
</feature>
<dbReference type="GO" id="GO:0016747">
    <property type="term" value="F:acyltransferase activity, transferring groups other than amino-acyl groups"/>
    <property type="evidence" value="ECO:0007669"/>
    <property type="project" value="InterPro"/>
</dbReference>
<evidence type="ECO:0000256" key="2">
    <source>
        <dbReference type="ARBA" id="ARBA00023315"/>
    </source>
</evidence>